<comment type="caution">
    <text evidence="2">The sequence shown here is derived from an EMBL/GenBank/DDBJ whole genome shotgun (WGS) entry which is preliminary data.</text>
</comment>
<keyword evidence="1" id="KW-1133">Transmembrane helix</keyword>
<evidence type="ECO:0000256" key="1">
    <source>
        <dbReference type="SAM" id="Phobius"/>
    </source>
</evidence>
<gene>
    <name evidence="2" type="ORF">IRJ16_17890</name>
</gene>
<dbReference type="EMBL" id="JADFFL010000007">
    <property type="protein sequence ID" value="MBE9663761.1"/>
    <property type="molecule type" value="Genomic_DNA"/>
</dbReference>
<evidence type="ECO:0000313" key="3">
    <source>
        <dbReference type="Proteomes" id="UP000622475"/>
    </source>
</evidence>
<name>A0A929KY13_9SPHI</name>
<feature type="transmembrane region" description="Helical" evidence="1">
    <location>
        <begin position="73"/>
        <end position="90"/>
    </location>
</feature>
<sequence length="214" mass="24389">MRTLQRIESGEVTPRSYTIKLIFAALGIDVFDKEVDLTNGLPGTGSPAKQRLHMFYAYLIDLFNFKTNAMKKLTILSFFFLTLCTLIFTACLSTKSTVSKNTDLVGTWQLMRNGVVDTNYGGQNGLIRYKIITAERFTVTDVMPKSKSMWAAFSGPYWLDKQKGSYVELIEIAGEGYQKYNDGTKGVYEYSIQDSVWHVKGVNVPYDEYWKRVK</sequence>
<proteinExistence type="predicted"/>
<dbReference type="Gene3D" id="2.40.128.490">
    <property type="entry name" value="Uncharacterised protein PF14869, DUF4488"/>
    <property type="match status" value="1"/>
</dbReference>
<organism evidence="2 3">
    <name type="scientific">Mucilaginibacter myungsuensis</name>
    <dbReference type="NCBI Taxonomy" id="649104"/>
    <lineage>
        <taxon>Bacteria</taxon>
        <taxon>Pseudomonadati</taxon>
        <taxon>Bacteroidota</taxon>
        <taxon>Sphingobacteriia</taxon>
        <taxon>Sphingobacteriales</taxon>
        <taxon>Sphingobacteriaceae</taxon>
        <taxon>Mucilaginibacter</taxon>
    </lineage>
</organism>
<keyword evidence="3" id="KW-1185">Reference proteome</keyword>
<keyword evidence="1" id="KW-0472">Membrane</keyword>
<accession>A0A929KY13</accession>
<dbReference type="AlphaFoldDB" id="A0A929KY13"/>
<keyword evidence="1" id="KW-0812">Transmembrane</keyword>
<dbReference type="RefSeq" id="WP_194113002.1">
    <property type="nucleotide sequence ID" value="NZ_JADFFL010000007.1"/>
</dbReference>
<reference evidence="2" key="1">
    <citation type="submission" date="2020-10" db="EMBL/GenBank/DDBJ databases">
        <title>Mucilaginibacter mali sp. nov., isolated from rhizosphere soil of apple orchard.</title>
        <authorList>
            <person name="Lee J.-S."/>
            <person name="Kim H.S."/>
            <person name="Kim J.-S."/>
        </authorList>
    </citation>
    <scope>NUCLEOTIDE SEQUENCE</scope>
    <source>
        <strain evidence="2">KCTC 22746</strain>
    </source>
</reference>
<dbReference type="Proteomes" id="UP000622475">
    <property type="component" value="Unassembled WGS sequence"/>
</dbReference>
<protein>
    <submittedName>
        <fullName evidence="2">Uncharacterized protein</fullName>
    </submittedName>
</protein>
<evidence type="ECO:0000313" key="2">
    <source>
        <dbReference type="EMBL" id="MBE9663761.1"/>
    </source>
</evidence>